<dbReference type="PANTHER" id="PTHR43727">
    <property type="entry name" value="DIAMINOPIMELATE DECARBOXYLASE"/>
    <property type="match status" value="1"/>
</dbReference>
<feature type="binding site" evidence="5">
    <location>
        <position position="227"/>
    </location>
    <ligand>
        <name>pyridoxal 5'-phosphate</name>
        <dbReference type="ChEBI" id="CHEBI:597326"/>
    </ligand>
</feature>
<evidence type="ECO:0000313" key="10">
    <source>
        <dbReference type="EMBL" id="GAA4827715.1"/>
    </source>
</evidence>
<dbReference type="InterPro" id="IPR029066">
    <property type="entry name" value="PLP-binding_barrel"/>
</dbReference>
<name>A0ABP9D5E2_9BACT</name>
<feature type="binding site" evidence="5">
    <location>
        <position position="365"/>
    </location>
    <ligand>
        <name>pyridoxal 5'-phosphate</name>
        <dbReference type="ChEBI" id="CHEBI:597326"/>
    </ligand>
</feature>
<reference evidence="11" key="1">
    <citation type="journal article" date="2019" name="Int. J. Syst. Evol. Microbiol.">
        <title>The Global Catalogue of Microorganisms (GCM) 10K type strain sequencing project: providing services to taxonomists for standard genome sequencing and annotation.</title>
        <authorList>
            <consortium name="The Broad Institute Genomics Platform"/>
            <consortium name="The Broad Institute Genome Sequencing Center for Infectious Disease"/>
            <person name="Wu L."/>
            <person name="Ma J."/>
        </authorList>
    </citation>
    <scope>NUCLEOTIDE SEQUENCE [LARGE SCALE GENOMIC DNA]</scope>
    <source>
        <strain evidence="11">JCM 18326</strain>
    </source>
</reference>
<dbReference type="SUPFAM" id="SSF51419">
    <property type="entry name" value="PLP-binding barrel"/>
    <property type="match status" value="1"/>
</dbReference>
<evidence type="ECO:0000256" key="5">
    <source>
        <dbReference type="HAMAP-Rule" id="MF_02120"/>
    </source>
</evidence>
<feature type="binding site" evidence="5">
    <location>
        <position position="307"/>
    </location>
    <ligand>
        <name>substrate</name>
    </ligand>
</feature>
<dbReference type="InterPro" id="IPR022643">
    <property type="entry name" value="De-COase2_C"/>
</dbReference>
<keyword evidence="4 5" id="KW-0456">Lyase</keyword>
<feature type="binding site" evidence="5">
    <location>
        <position position="338"/>
    </location>
    <ligand>
        <name>substrate</name>
    </ligand>
</feature>
<dbReference type="PROSITE" id="PS00878">
    <property type="entry name" value="ODR_DC_2_1"/>
    <property type="match status" value="1"/>
</dbReference>
<evidence type="ECO:0000256" key="1">
    <source>
        <dbReference type="ARBA" id="ARBA00001933"/>
    </source>
</evidence>
<dbReference type="InterPro" id="IPR002986">
    <property type="entry name" value="DAP_deCOOHase_LysA"/>
</dbReference>
<sequence>MELVNGRYQIQGVDLLSVCKDHGTPLYVYDADKIGQQVERLRNAFEGVNLRIKYATKALTNINILKLMRKYGTEVDTVSIQEVKLALHCGFTPEEILYTPNCVSFDEIKMAVDLGVMINIDNIHILEQFGEFYGNSVPCCIRVNPHLTAGGNAKIQVGHIGSKFGISVFQMRHVRKVVENFGIDVVGLHMHSGSDFLQSEVFLMAAEVLFNEAQHFPDLKFLDMGSGFKVAYKEGDITTNIEEIGREMSKVFKKFCKEYGRDLELWFEPGKFLVSEAGYFCVSTNVVKHSPAAVFAGVDSGLNHLIRPMMYGSYHDIVNISNPSGTQRVYDVVGYICETDTFGQDRKLNEVRAGDVLVMKNAGAYGFSMTSNYNSRFRPAEVLIYKGQAHLIRRREVFEDLLATQVEVL</sequence>
<feature type="domain" description="Orn/DAP/Arg decarboxylase 2 C-terminal" evidence="8">
    <location>
        <begin position="27"/>
        <end position="363"/>
    </location>
</feature>
<comment type="pathway">
    <text evidence="5 7">Amino-acid biosynthesis; L-lysine biosynthesis via DAP pathway; L-lysine from DL-2,6-diaminopimelate: step 1/1.</text>
</comment>
<dbReference type="RefSeq" id="WP_345369851.1">
    <property type="nucleotide sequence ID" value="NZ_BAABJX010000020.1"/>
</dbReference>
<dbReference type="Gene3D" id="3.20.20.10">
    <property type="entry name" value="Alanine racemase"/>
    <property type="match status" value="1"/>
</dbReference>
<dbReference type="Pfam" id="PF02784">
    <property type="entry name" value="Orn_Arg_deC_N"/>
    <property type="match status" value="1"/>
</dbReference>
<dbReference type="PRINTS" id="PR01181">
    <property type="entry name" value="DAPDCRBXLASE"/>
</dbReference>
<dbReference type="Gene3D" id="2.40.37.10">
    <property type="entry name" value="Lyase, Ornithine Decarboxylase, Chain A, domain 1"/>
    <property type="match status" value="1"/>
</dbReference>
<dbReference type="EC" id="4.1.1.20" evidence="5 6"/>
<dbReference type="PRINTS" id="PR01179">
    <property type="entry name" value="ODADCRBXLASE"/>
</dbReference>
<dbReference type="HAMAP" id="MF_02120">
    <property type="entry name" value="LysA"/>
    <property type="match status" value="1"/>
</dbReference>
<accession>A0ABP9D5E2</accession>
<dbReference type="CDD" id="cd06828">
    <property type="entry name" value="PLPDE_III_DapDC"/>
    <property type="match status" value="1"/>
</dbReference>
<keyword evidence="5" id="KW-0028">Amino-acid biosynthesis</keyword>
<comment type="function">
    <text evidence="5">Specifically catalyzes the decarboxylation of meso-diaminopimelate (meso-DAP) to L-lysine.</text>
</comment>
<dbReference type="InterPro" id="IPR022653">
    <property type="entry name" value="De-COase2_pyr-phos_BS"/>
</dbReference>
<dbReference type="InterPro" id="IPR000183">
    <property type="entry name" value="Orn/DAP/Arg_de-COase"/>
</dbReference>
<dbReference type="InterPro" id="IPR009006">
    <property type="entry name" value="Ala_racemase/Decarboxylase_C"/>
</dbReference>
<keyword evidence="3 5" id="KW-0663">Pyridoxal phosphate</keyword>
<dbReference type="NCBIfam" id="TIGR01048">
    <property type="entry name" value="lysA"/>
    <property type="match status" value="1"/>
</dbReference>
<dbReference type="InterPro" id="IPR022644">
    <property type="entry name" value="De-COase2_N"/>
</dbReference>
<feature type="modified residue" description="N6-(pyridoxal phosphate)lysine" evidence="5">
    <location>
        <position position="57"/>
    </location>
</feature>
<dbReference type="PANTHER" id="PTHR43727:SF2">
    <property type="entry name" value="GROUP IV DECARBOXYLASE"/>
    <property type="match status" value="1"/>
</dbReference>
<feature type="binding site" evidence="5">
    <location>
        <position position="365"/>
    </location>
    <ligand>
        <name>substrate</name>
    </ligand>
</feature>
<evidence type="ECO:0000313" key="11">
    <source>
        <dbReference type="Proteomes" id="UP001500298"/>
    </source>
</evidence>
<comment type="subunit">
    <text evidence="5">Homodimer.</text>
</comment>
<keyword evidence="11" id="KW-1185">Reference proteome</keyword>
<keyword evidence="5 7" id="KW-0457">Lysine biosynthesis</keyword>
<comment type="similarity">
    <text evidence="5">Belongs to the Orn/Lys/Arg decarboxylase class-II family. LysA subfamily.</text>
</comment>
<comment type="caution">
    <text evidence="10">The sequence shown here is derived from an EMBL/GenBank/DDBJ whole genome shotgun (WGS) entry which is preliminary data.</text>
</comment>
<evidence type="ECO:0000259" key="9">
    <source>
        <dbReference type="Pfam" id="PF02784"/>
    </source>
</evidence>
<dbReference type="Proteomes" id="UP001500298">
    <property type="component" value="Unassembled WGS sequence"/>
</dbReference>
<evidence type="ECO:0000256" key="7">
    <source>
        <dbReference type="RuleBase" id="RU003738"/>
    </source>
</evidence>
<evidence type="ECO:0000256" key="6">
    <source>
        <dbReference type="NCBIfam" id="TIGR01048"/>
    </source>
</evidence>
<evidence type="ECO:0000256" key="3">
    <source>
        <dbReference type="ARBA" id="ARBA00022898"/>
    </source>
</evidence>
<dbReference type="SUPFAM" id="SSF50621">
    <property type="entry name" value="Alanine racemase C-terminal domain-like"/>
    <property type="match status" value="1"/>
</dbReference>
<keyword evidence="2 5" id="KW-0210">Decarboxylase</keyword>
<evidence type="ECO:0000256" key="2">
    <source>
        <dbReference type="ARBA" id="ARBA00022793"/>
    </source>
</evidence>
<organism evidence="10 11">
    <name type="scientific">Algivirga pacifica</name>
    <dbReference type="NCBI Taxonomy" id="1162670"/>
    <lineage>
        <taxon>Bacteria</taxon>
        <taxon>Pseudomonadati</taxon>
        <taxon>Bacteroidota</taxon>
        <taxon>Cytophagia</taxon>
        <taxon>Cytophagales</taxon>
        <taxon>Flammeovirgaceae</taxon>
        <taxon>Algivirga</taxon>
    </lineage>
</organism>
<comment type="cofactor">
    <cofactor evidence="1 5 7">
        <name>pyridoxal 5'-phosphate</name>
        <dbReference type="ChEBI" id="CHEBI:597326"/>
    </cofactor>
</comment>
<protein>
    <recommendedName>
        <fullName evidence="5 6">Diaminopimelate decarboxylase</fullName>
        <shortName evidence="5">DAP decarboxylase</shortName>
        <shortName evidence="5">DAPDC</shortName>
        <ecNumber evidence="5 6">4.1.1.20</ecNumber>
    </recommendedName>
</protein>
<dbReference type="EMBL" id="BAABJX010000020">
    <property type="protein sequence ID" value="GAA4827715.1"/>
    <property type="molecule type" value="Genomic_DNA"/>
</dbReference>
<proteinExistence type="inferred from homology"/>
<feature type="binding site" evidence="5">
    <location>
        <position position="311"/>
    </location>
    <ligand>
        <name>substrate</name>
    </ligand>
</feature>
<comment type="caution">
    <text evidence="5">Lacks conserved residue(s) required for the propagation of feature annotation.</text>
</comment>
<feature type="domain" description="Orn/DAP/Arg decarboxylase 2 N-terminal" evidence="9">
    <location>
        <begin position="32"/>
        <end position="275"/>
    </location>
</feature>
<gene>
    <name evidence="5 10" type="primary">lysA</name>
    <name evidence="10" type="ORF">GCM10023331_10720</name>
</gene>
<dbReference type="Pfam" id="PF00278">
    <property type="entry name" value="Orn_DAP_Arg_deC"/>
    <property type="match status" value="1"/>
</dbReference>
<evidence type="ECO:0000259" key="8">
    <source>
        <dbReference type="Pfam" id="PF00278"/>
    </source>
</evidence>
<comment type="catalytic activity">
    <reaction evidence="5 7">
        <text>meso-2,6-diaminopimelate + H(+) = L-lysine + CO2</text>
        <dbReference type="Rhea" id="RHEA:15101"/>
        <dbReference type="ChEBI" id="CHEBI:15378"/>
        <dbReference type="ChEBI" id="CHEBI:16526"/>
        <dbReference type="ChEBI" id="CHEBI:32551"/>
        <dbReference type="ChEBI" id="CHEBI:57791"/>
        <dbReference type="EC" id="4.1.1.20"/>
    </reaction>
</comment>
<evidence type="ECO:0000256" key="4">
    <source>
        <dbReference type="ARBA" id="ARBA00023239"/>
    </source>
</evidence>